<proteinExistence type="predicted"/>
<feature type="region of interest" description="Disordered" evidence="1">
    <location>
        <begin position="17"/>
        <end position="94"/>
    </location>
</feature>
<dbReference type="AlphaFoldDB" id="A0A1B4FX48"/>
<name>A0A1B4FX48_9BURK</name>
<evidence type="ECO:0000256" key="1">
    <source>
        <dbReference type="SAM" id="MobiDB-lite"/>
    </source>
</evidence>
<evidence type="ECO:0000313" key="3">
    <source>
        <dbReference type="Proteomes" id="UP000067711"/>
    </source>
</evidence>
<dbReference type="Proteomes" id="UP000067711">
    <property type="component" value="Chromosome 2"/>
</dbReference>
<feature type="compositionally biased region" description="Basic residues" evidence="1">
    <location>
        <begin position="34"/>
        <end position="56"/>
    </location>
</feature>
<protein>
    <submittedName>
        <fullName evidence="2">Uncharacterized protein</fullName>
    </submittedName>
</protein>
<reference evidence="2 3" key="1">
    <citation type="submission" date="2015-12" db="EMBL/GenBank/DDBJ databases">
        <title>Diversity of Burkholderia near neighbor genomes.</title>
        <authorList>
            <person name="Sahl J."/>
            <person name="Wagner D."/>
            <person name="Keim P."/>
        </authorList>
    </citation>
    <scope>NUCLEOTIDE SEQUENCE [LARGE SCALE GENOMIC DNA]</scope>
    <source>
        <strain evidence="2 3">BDU8</strain>
    </source>
</reference>
<dbReference type="EMBL" id="CP013388">
    <property type="protein sequence ID" value="AOJ08236.1"/>
    <property type="molecule type" value="Genomic_DNA"/>
</dbReference>
<sequence>MRILEAIFLLFSRAAGKRSPLDGSAGAHATRSARPPHCRQAAHPHVTHAHAMHRHAPQASRTRQPFEIRRPERFGIGDVAPGPSNAPEAGGIKL</sequence>
<evidence type="ECO:0000313" key="2">
    <source>
        <dbReference type="EMBL" id="AOJ08236.1"/>
    </source>
</evidence>
<feature type="compositionally biased region" description="Basic and acidic residues" evidence="1">
    <location>
        <begin position="64"/>
        <end position="75"/>
    </location>
</feature>
<accession>A0A1B4FX48</accession>
<gene>
    <name evidence="2" type="ORF">WS71_11580</name>
</gene>
<organism evidence="2 3">
    <name type="scientific">Burkholderia mayonis</name>
    <dbReference type="NCBI Taxonomy" id="1385591"/>
    <lineage>
        <taxon>Bacteria</taxon>
        <taxon>Pseudomonadati</taxon>
        <taxon>Pseudomonadota</taxon>
        <taxon>Betaproteobacteria</taxon>
        <taxon>Burkholderiales</taxon>
        <taxon>Burkholderiaceae</taxon>
        <taxon>Burkholderia</taxon>
        <taxon>pseudomallei group</taxon>
    </lineage>
</organism>